<accession>A0ABQ8X8R6</accession>
<feature type="domain" description="PH" evidence="5">
    <location>
        <begin position="1"/>
        <end position="42"/>
    </location>
</feature>
<evidence type="ECO:0000313" key="6">
    <source>
        <dbReference type="EMBL" id="KAJ6228967.1"/>
    </source>
</evidence>
<feature type="region of interest" description="Disordered" evidence="4">
    <location>
        <begin position="587"/>
        <end position="608"/>
    </location>
</feature>
<comment type="caution">
    <text evidence="6">The sequence shown here is derived from an EMBL/GenBank/DDBJ whole genome shotgun (WGS) entry which is preliminary data.</text>
</comment>
<dbReference type="PANTHER" id="PTHR46093">
    <property type="entry name" value="ACYL-COA-BINDING DOMAIN-CONTAINING PROTEIN 5"/>
    <property type="match status" value="1"/>
</dbReference>
<dbReference type="PROSITE" id="PS50003">
    <property type="entry name" value="PH_DOMAIN"/>
    <property type="match status" value="1"/>
</dbReference>
<evidence type="ECO:0000256" key="4">
    <source>
        <dbReference type="SAM" id="MobiDB-lite"/>
    </source>
</evidence>
<feature type="region of interest" description="Disordered" evidence="4">
    <location>
        <begin position="433"/>
        <end position="460"/>
    </location>
</feature>
<sequence>MIRLVEGALDFILASSNSTYIFIANSRREKKNWLKAIKQVLDEQEQKVRNIFEKVEWAERETHGISRLPTTSGKGCIYKNTFYTFGGKIEMNENTQINNSLDCLDLKTWEWNVLKPLKGKEPSPRYSHSLSLIGNKIYIFGGNSELEKLGDFHIYDIDKNEWDNDPQYYGKIPSARSGHSAAVIGNQFWVFGGRGKTQGFLNDLHCFDINSMTFYEILGLDKSPPPRAWHTANFYENQMILFGGSSRSKTFEDIWVYDLTTFQWYESEISGRKPHKRYFHSSVLIQDRLYFIGGDSTYGKVDDIAVLDFNSVSWDGTNEIGEPPQNKSKHITSVIDEKEGLVLLYGPGNNNDSRNSVYILNVKYQDPYFDKSFLKWDKFTEQQDSKYIDYEEALKYEFFNKELAENNPEGLFLSDLEFTNEKWNSDIYTIKNTNNNEKNKKTKKKRKIHSKSKSFFQGFQVKNPNSRKIFFLNHNNNKKNNHNNNKKKKKKKKKKNNHNNNNNNNNNNDNNNNDNNNHNDNNNNNLINNKKKNKKKKIMKRKKRKTKTKTKKKKTRKYRNFKNRNNTYNKKNAYQGILRRRNTVFTESEKSENKELNNNPPKIPPRRRRYTSVIPNSIELKKKINSPLPKIPPKKKIK</sequence>
<feature type="coiled-coil region" evidence="3">
    <location>
        <begin position="23"/>
        <end position="61"/>
    </location>
</feature>
<evidence type="ECO:0000256" key="3">
    <source>
        <dbReference type="SAM" id="Coils"/>
    </source>
</evidence>
<feature type="compositionally biased region" description="Low complexity" evidence="4">
    <location>
        <begin position="498"/>
        <end position="528"/>
    </location>
</feature>
<keyword evidence="1" id="KW-0880">Kelch repeat</keyword>
<evidence type="ECO:0000259" key="5">
    <source>
        <dbReference type="PROSITE" id="PS50003"/>
    </source>
</evidence>
<dbReference type="SUPFAM" id="SSF117281">
    <property type="entry name" value="Kelch motif"/>
    <property type="match status" value="1"/>
</dbReference>
<dbReference type="InterPro" id="IPR011993">
    <property type="entry name" value="PH-like_dom_sf"/>
</dbReference>
<keyword evidence="7" id="KW-1185">Reference proteome</keyword>
<protein>
    <submittedName>
        <fullName evidence="6">Rab9 effector protein</fullName>
    </submittedName>
</protein>
<keyword evidence="2" id="KW-0677">Repeat</keyword>
<dbReference type="Pfam" id="PF24681">
    <property type="entry name" value="Kelch_KLHDC2_KLHL20_DRC7"/>
    <property type="match status" value="1"/>
</dbReference>
<dbReference type="InterPro" id="IPR001849">
    <property type="entry name" value="PH_domain"/>
</dbReference>
<keyword evidence="3" id="KW-0175">Coiled coil</keyword>
<feature type="compositionally biased region" description="Basic residues" evidence="4">
    <location>
        <begin position="476"/>
        <end position="497"/>
    </location>
</feature>
<gene>
    <name evidence="6" type="ORF">M0813_08466</name>
</gene>
<dbReference type="InterPro" id="IPR015915">
    <property type="entry name" value="Kelch-typ_b-propeller"/>
</dbReference>
<dbReference type="SUPFAM" id="SSF50729">
    <property type="entry name" value="PH domain-like"/>
    <property type="match status" value="1"/>
</dbReference>
<feature type="region of interest" description="Disordered" evidence="4">
    <location>
        <begin position="473"/>
        <end position="556"/>
    </location>
</feature>
<dbReference type="EMBL" id="JAOAOG010000325">
    <property type="protein sequence ID" value="KAJ6228967.1"/>
    <property type="molecule type" value="Genomic_DNA"/>
</dbReference>
<name>A0ABQ8X8R6_9EUKA</name>
<feature type="compositionally biased region" description="Basic residues" evidence="4">
    <location>
        <begin position="440"/>
        <end position="452"/>
    </location>
</feature>
<dbReference type="Gene3D" id="2.120.10.80">
    <property type="entry name" value="Kelch-type beta propeller"/>
    <property type="match status" value="1"/>
</dbReference>
<dbReference type="PANTHER" id="PTHR46093:SF18">
    <property type="entry name" value="FIBRONECTIN TYPE-III DOMAIN-CONTAINING PROTEIN"/>
    <property type="match status" value="1"/>
</dbReference>
<dbReference type="Proteomes" id="UP001150062">
    <property type="component" value="Unassembled WGS sequence"/>
</dbReference>
<dbReference type="Gene3D" id="2.30.29.30">
    <property type="entry name" value="Pleckstrin-homology domain (PH domain)/Phosphotyrosine-binding domain (PTB)"/>
    <property type="match status" value="1"/>
</dbReference>
<evidence type="ECO:0000256" key="1">
    <source>
        <dbReference type="ARBA" id="ARBA00022441"/>
    </source>
</evidence>
<feature type="compositionally biased region" description="Basic residues" evidence="4">
    <location>
        <begin position="529"/>
        <end position="556"/>
    </location>
</feature>
<organism evidence="6 7">
    <name type="scientific">Anaeramoeba flamelloides</name>
    <dbReference type="NCBI Taxonomy" id="1746091"/>
    <lineage>
        <taxon>Eukaryota</taxon>
        <taxon>Metamonada</taxon>
        <taxon>Anaeramoebidae</taxon>
        <taxon>Anaeramoeba</taxon>
    </lineage>
</organism>
<proteinExistence type="predicted"/>
<evidence type="ECO:0000256" key="2">
    <source>
        <dbReference type="ARBA" id="ARBA00022737"/>
    </source>
</evidence>
<reference evidence="6" key="1">
    <citation type="submission" date="2022-08" db="EMBL/GenBank/DDBJ databases">
        <title>Novel sulfate-reducing endosymbionts in the free-living metamonad Anaeramoeba.</title>
        <authorList>
            <person name="Jerlstrom-Hultqvist J."/>
            <person name="Cepicka I."/>
            <person name="Gallot-Lavallee L."/>
            <person name="Salas-Leiva D."/>
            <person name="Curtis B.A."/>
            <person name="Zahonova K."/>
            <person name="Pipaliya S."/>
            <person name="Dacks J."/>
            <person name="Roger A.J."/>
        </authorList>
    </citation>
    <scope>NUCLEOTIDE SEQUENCE</scope>
    <source>
        <strain evidence="6">Schooner1</strain>
    </source>
</reference>
<evidence type="ECO:0000313" key="7">
    <source>
        <dbReference type="Proteomes" id="UP001150062"/>
    </source>
</evidence>